<dbReference type="EMBL" id="BAABAB010000026">
    <property type="protein sequence ID" value="GAA3630701.1"/>
    <property type="molecule type" value="Genomic_DNA"/>
</dbReference>
<dbReference type="RefSeq" id="WP_344807217.1">
    <property type="nucleotide sequence ID" value="NZ_BAABAB010000026.1"/>
</dbReference>
<dbReference type="Proteomes" id="UP001501490">
    <property type="component" value="Unassembled WGS sequence"/>
</dbReference>
<accession>A0ABP7AF59</accession>
<feature type="transmembrane region" description="Helical" evidence="1">
    <location>
        <begin position="87"/>
        <end position="108"/>
    </location>
</feature>
<comment type="caution">
    <text evidence="2">The sequence shown here is derived from an EMBL/GenBank/DDBJ whole genome shotgun (WGS) entry which is preliminary data.</text>
</comment>
<dbReference type="InterPro" id="IPR021414">
    <property type="entry name" value="DUF3054"/>
</dbReference>
<reference evidence="3" key="1">
    <citation type="journal article" date="2019" name="Int. J. Syst. Evol. Microbiol.">
        <title>The Global Catalogue of Microorganisms (GCM) 10K type strain sequencing project: providing services to taxonomists for standard genome sequencing and annotation.</title>
        <authorList>
            <consortium name="The Broad Institute Genomics Platform"/>
            <consortium name="The Broad Institute Genome Sequencing Center for Infectious Disease"/>
            <person name="Wu L."/>
            <person name="Ma J."/>
        </authorList>
    </citation>
    <scope>NUCLEOTIDE SEQUENCE [LARGE SCALE GENOMIC DNA]</scope>
    <source>
        <strain evidence="3">JCM 16929</strain>
    </source>
</reference>
<feature type="transmembrane region" description="Helical" evidence="1">
    <location>
        <begin position="62"/>
        <end position="81"/>
    </location>
</feature>
<evidence type="ECO:0000313" key="2">
    <source>
        <dbReference type="EMBL" id="GAA3630701.1"/>
    </source>
</evidence>
<dbReference type="Pfam" id="PF11255">
    <property type="entry name" value="DUF3054"/>
    <property type="match status" value="1"/>
</dbReference>
<gene>
    <name evidence="2" type="ORF">GCM10022236_36540</name>
</gene>
<evidence type="ECO:0000313" key="3">
    <source>
        <dbReference type="Proteomes" id="UP001501490"/>
    </source>
</evidence>
<proteinExistence type="predicted"/>
<keyword evidence="3" id="KW-1185">Reference proteome</keyword>
<keyword evidence="1" id="KW-0472">Membrane</keyword>
<protein>
    <submittedName>
        <fullName evidence="2">DUF3054 domain-containing protein</fullName>
    </submittedName>
</protein>
<keyword evidence="1" id="KW-1133">Transmembrane helix</keyword>
<organism evidence="2 3">
    <name type="scientific">Microlunatus ginsengisoli</name>
    <dbReference type="NCBI Taxonomy" id="363863"/>
    <lineage>
        <taxon>Bacteria</taxon>
        <taxon>Bacillati</taxon>
        <taxon>Actinomycetota</taxon>
        <taxon>Actinomycetes</taxon>
        <taxon>Propionibacteriales</taxon>
        <taxon>Propionibacteriaceae</taxon>
        <taxon>Microlunatus</taxon>
    </lineage>
</organism>
<feature type="transmembrane region" description="Helical" evidence="1">
    <location>
        <begin position="34"/>
        <end position="55"/>
    </location>
</feature>
<name>A0ABP7AF59_9ACTN</name>
<sequence>MKFWTSALIDGLAVSAFAVIGRLSHGELTDLGGTWHTAWPFLAGAAIGTIAARAWRRPGSYVGGLVIWACTVVGGMVLRVLSGATIAVSFVLVTAITLAILLLGWRLVCHLLARARRRARTGVPA</sequence>
<evidence type="ECO:0000256" key="1">
    <source>
        <dbReference type="SAM" id="Phobius"/>
    </source>
</evidence>
<keyword evidence="1" id="KW-0812">Transmembrane</keyword>